<feature type="transmembrane region" description="Helical" evidence="2">
    <location>
        <begin position="412"/>
        <end position="433"/>
    </location>
</feature>
<evidence type="ECO:0000313" key="4">
    <source>
        <dbReference type="Proteomes" id="UP001302126"/>
    </source>
</evidence>
<feature type="region of interest" description="Disordered" evidence="1">
    <location>
        <begin position="118"/>
        <end position="150"/>
    </location>
</feature>
<keyword evidence="2" id="KW-0472">Membrane</keyword>
<reference evidence="3" key="2">
    <citation type="submission" date="2023-05" db="EMBL/GenBank/DDBJ databases">
        <authorList>
            <consortium name="Lawrence Berkeley National Laboratory"/>
            <person name="Steindorff A."/>
            <person name="Hensen N."/>
            <person name="Bonometti L."/>
            <person name="Westerberg I."/>
            <person name="Brannstrom I.O."/>
            <person name="Guillou S."/>
            <person name="Cros-Aarteil S."/>
            <person name="Calhoun S."/>
            <person name="Haridas S."/>
            <person name="Kuo A."/>
            <person name="Mondo S."/>
            <person name="Pangilinan J."/>
            <person name="Riley R."/>
            <person name="Labutti K."/>
            <person name="Andreopoulos B."/>
            <person name="Lipzen A."/>
            <person name="Chen C."/>
            <person name="Yanf M."/>
            <person name="Daum C."/>
            <person name="Ng V."/>
            <person name="Clum A."/>
            <person name="Ohm R."/>
            <person name="Martin F."/>
            <person name="Silar P."/>
            <person name="Natvig D."/>
            <person name="Lalanne C."/>
            <person name="Gautier V."/>
            <person name="Ament-Velasquez S.L."/>
            <person name="Kruys A."/>
            <person name="Hutchinson M.I."/>
            <person name="Powell A.J."/>
            <person name="Barry K."/>
            <person name="Miller A.N."/>
            <person name="Grigoriev I.V."/>
            <person name="Debuchy R."/>
            <person name="Gladieux P."/>
            <person name="Thoren M.H."/>
            <person name="Johannesson H."/>
        </authorList>
    </citation>
    <scope>NUCLEOTIDE SEQUENCE</scope>
    <source>
        <strain evidence="3">PSN309</strain>
    </source>
</reference>
<protein>
    <recommendedName>
        <fullName evidence="5">RGS domain-containing protein</fullName>
    </recommendedName>
</protein>
<gene>
    <name evidence="3" type="ORF">QBC35DRAFT_94339</name>
</gene>
<keyword evidence="2" id="KW-1133">Transmembrane helix</keyword>
<dbReference type="AlphaFoldDB" id="A0AAN7AL72"/>
<proteinExistence type="predicted"/>
<comment type="caution">
    <text evidence="3">The sequence shown here is derived from an EMBL/GenBank/DDBJ whole genome shotgun (WGS) entry which is preliminary data.</text>
</comment>
<dbReference type="PANTHER" id="PTHR39466">
    <property type="entry name" value="RGS DOMAIN-CONTAINING PROTEIN"/>
    <property type="match status" value="1"/>
</dbReference>
<reference evidence="3" key="1">
    <citation type="journal article" date="2023" name="Mol. Phylogenet. Evol.">
        <title>Genome-scale phylogeny and comparative genomics of the fungal order Sordariales.</title>
        <authorList>
            <person name="Hensen N."/>
            <person name="Bonometti L."/>
            <person name="Westerberg I."/>
            <person name="Brannstrom I.O."/>
            <person name="Guillou S."/>
            <person name="Cros-Aarteil S."/>
            <person name="Calhoun S."/>
            <person name="Haridas S."/>
            <person name="Kuo A."/>
            <person name="Mondo S."/>
            <person name="Pangilinan J."/>
            <person name="Riley R."/>
            <person name="LaButti K."/>
            <person name="Andreopoulos B."/>
            <person name="Lipzen A."/>
            <person name="Chen C."/>
            <person name="Yan M."/>
            <person name="Daum C."/>
            <person name="Ng V."/>
            <person name="Clum A."/>
            <person name="Steindorff A."/>
            <person name="Ohm R.A."/>
            <person name="Martin F."/>
            <person name="Silar P."/>
            <person name="Natvig D.O."/>
            <person name="Lalanne C."/>
            <person name="Gautier V."/>
            <person name="Ament-Velasquez S.L."/>
            <person name="Kruys A."/>
            <person name="Hutchinson M.I."/>
            <person name="Powell A.J."/>
            <person name="Barry K."/>
            <person name="Miller A.N."/>
            <person name="Grigoriev I.V."/>
            <person name="Debuchy R."/>
            <person name="Gladieux P."/>
            <person name="Hiltunen Thoren M."/>
            <person name="Johannesson H."/>
        </authorList>
    </citation>
    <scope>NUCLEOTIDE SEQUENCE</scope>
    <source>
        <strain evidence="3">PSN309</strain>
    </source>
</reference>
<accession>A0AAN7AL72</accession>
<evidence type="ECO:0000256" key="1">
    <source>
        <dbReference type="SAM" id="MobiDB-lite"/>
    </source>
</evidence>
<dbReference type="EMBL" id="MU864368">
    <property type="protein sequence ID" value="KAK4190162.1"/>
    <property type="molecule type" value="Genomic_DNA"/>
</dbReference>
<dbReference type="PANTHER" id="PTHR39466:SF1">
    <property type="entry name" value="RGS DOMAIN-CONTAINING PROTEIN"/>
    <property type="match status" value="1"/>
</dbReference>
<dbReference type="Proteomes" id="UP001302126">
    <property type="component" value="Unassembled WGS sequence"/>
</dbReference>
<sequence>MSDFEETYQPDKPPPTQANLPDELSFEEVVKNQTKSPCSLTEFMDYLTHAEKTANSLHFFLWYWDYVQRWSHLLPRQKALSPAWDPEKALSSKRFITYSHKRARSLKMNKVITIMEMESEEHLPDDRSRSSFSGTSSVRSQSQPRTPILSPVEKKNWQPFTIQPFRDEISRITRQYISPSSPFLLPSLSATDRESCLRAAQHTTHPSALLPAFVHTEATLRNLSHPNFIQFSQRNANPPRILFLRLISAALLLLGITLTTVLILSSLSPYLRVLGLVFFWPGFTVLFASFKGCCILLHFQGRRQLRAWESSFSRSRPQARPASQWPLRDSYNMTKGHERKDTAGTTTTAIYSDTNSRKPSLQIFASRSDISREDGLDMWREEYEKKGLMEKIFDETVAVENRGLMLIQDKTVLVAVIWAGFLATGLVVGLLFAPRGGFF</sequence>
<evidence type="ECO:0008006" key="5">
    <source>
        <dbReference type="Google" id="ProtNLM"/>
    </source>
</evidence>
<feature type="transmembrane region" description="Helical" evidence="2">
    <location>
        <begin position="277"/>
        <end position="299"/>
    </location>
</feature>
<dbReference type="InterPro" id="IPR036305">
    <property type="entry name" value="RGS_sf"/>
</dbReference>
<evidence type="ECO:0000256" key="2">
    <source>
        <dbReference type="SAM" id="Phobius"/>
    </source>
</evidence>
<feature type="region of interest" description="Disordered" evidence="1">
    <location>
        <begin position="1"/>
        <end position="20"/>
    </location>
</feature>
<keyword evidence="4" id="KW-1185">Reference proteome</keyword>
<evidence type="ECO:0000313" key="3">
    <source>
        <dbReference type="EMBL" id="KAK4190162.1"/>
    </source>
</evidence>
<feature type="compositionally biased region" description="Basic and acidic residues" evidence="1">
    <location>
        <begin position="120"/>
        <end position="129"/>
    </location>
</feature>
<name>A0AAN7AL72_9PEZI</name>
<keyword evidence="2" id="KW-0812">Transmembrane</keyword>
<dbReference type="SUPFAM" id="SSF48097">
    <property type="entry name" value="Regulator of G-protein signaling, RGS"/>
    <property type="match status" value="1"/>
</dbReference>
<feature type="compositionally biased region" description="Low complexity" evidence="1">
    <location>
        <begin position="130"/>
        <end position="142"/>
    </location>
</feature>
<feature type="transmembrane region" description="Helical" evidence="2">
    <location>
        <begin position="242"/>
        <end position="265"/>
    </location>
</feature>
<organism evidence="3 4">
    <name type="scientific">Podospora australis</name>
    <dbReference type="NCBI Taxonomy" id="1536484"/>
    <lineage>
        <taxon>Eukaryota</taxon>
        <taxon>Fungi</taxon>
        <taxon>Dikarya</taxon>
        <taxon>Ascomycota</taxon>
        <taxon>Pezizomycotina</taxon>
        <taxon>Sordariomycetes</taxon>
        <taxon>Sordariomycetidae</taxon>
        <taxon>Sordariales</taxon>
        <taxon>Podosporaceae</taxon>
        <taxon>Podospora</taxon>
    </lineage>
</organism>